<keyword evidence="5" id="KW-0808">Transferase</keyword>
<dbReference type="EMBL" id="JARTLO010000007">
    <property type="protein sequence ID" value="MDK4765878.1"/>
    <property type="molecule type" value="Genomic_DNA"/>
</dbReference>
<feature type="transmembrane region" description="Helical" evidence="11">
    <location>
        <begin position="42"/>
        <end position="66"/>
    </location>
</feature>
<proteinExistence type="predicted"/>
<dbReference type="InterPro" id="IPR036097">
    <property type="entry name" value="HisK_dim/P_sf"/>
</dbReference>
<evidence type="ECO:0000256" key="5">
    <source>
        <dbReference type="ARBA" id="ARBA00022679"/>
    </source>
</evidence>
<keyword evidence="14" id="KW-0547">Nucleotide-binding</keyword>
<accession>A0AAW6X1A8</accession>
<dbReference type="InterPro" id="IPR005467">
    <property type="entry name" value="His_kinase_dom"/>
</dbReference>
<dbReference type="EMBL" id="JARTOI010000038">
    <property type="protein sequence ID" value="MDK5172552.1"/>
    <property type="molecule type" value="Genomic_DNA"/>
</dbReference>
<dbReference type="Proteomes" id="UP001173597">
    <property type="component" value="Unassembled WGS sequence"/>
</dbReference>
<keyword evidence="10 11" id="KW-0472">Membrane</keyword>
<dbReference type="GO" id="GO:0000155">
    <property type="term" value="F:phosphorelay sensor kinase activity"/>
    <property type="evidence" value="ECO:0007669"/>
    <property type="project" value="InterPro"/>
</dbReference>
<keyword evidence="8 11" id="KW-1133">Transmembrane helix</keyword>
<evidence type="ECO:0000256" key="3">
    <source>
        <dbReference type="ARBA" id="ARBA00012438"/>
    </source>
</evidence>
<comment type="caution">
    <text evidence="14">The sequence shown here is derived from an EMBL/GenBank/DDBJ whole genome shotgun (WGS) entry which is preliminary data.</text>
</comment>
<gene>
    <name evidence="14" type="ORF">P9854_08665</name>
    <name evidence="15" type="ORF">P9921_19020</name>
</gene>
<keyword evidence="4" id="KW-0597">Phosphoprotein</keyword>
<feature type="domain" description="Histidine kinase" evidence="12">
    <location>
        <begin position="167"/>
        <end position="379"/>
    </location>
</feature>
<dbReference type="SMART" id="SM00387">
    <property type="entry name" value="HATPase_c"/>
    <property type="match status" value="1"/>
</dbReference>
<dbReference type="AlphaFoldDB" id="A0AAW6X1A8"/>
<dbReference type="CDD" id="cd06225">
    <property type="entry name" value="HAMP"/>
    <property type="match status" value="1"/>
</dbReference>
<evidence type="ECO:0000256" key="9">
    <source>
        <dbReference type="ARBA" id="ARBA00023012"/>
    </source>
</evidence>
<keyword evidence="9" id="KW-0902">Two-component regulatory system</keyword>
<dbReference type="InterPro" id="IPR004358">
    <property type="entry name" value="Sig_transdc_His_kin-like_C"/>
</dbReference>
<dbReference type="PANTHER" id="PTHR45436:SF5">
    <property type="entry name" value="SENSOR HISTIDINE KINASE TRCS"/>
    <property type="match status" value="1"/>
</dbReference>
<dbReference type="Gene3D" id="3.30.565.10">
    <property type="entry name" value="Histidine kinase-like ATPase, C-terminal domain"/>
    <property type="match status" value="1"/>
</dbReference>
<keyword evidence="14" id="KW-0067">ATP-binding</keyword>
<feature type="transmembrane region" description="Helical" evidence="11">
    <location>
        <begin position="78"/>
        <end position="101"/>
    </location>
</feature>
<evidence type="ECO:0000259" key="13">
    <source>
        <dbReference type="PROSITE" id="PS50885"/>
    </source>
</evidence>
<dbReference type="SMART" id="SM00304">
    <property type="entry name" value="HAMP"/>
    <property type="match status" value="1"/>
</dbReference>
<evidence type="ECO:0000256" key="7">
    <source>
        <dbReference type="ARBA" id="ARBA00022777"/>
    </source>
</evidence>
<name>A0AAW6X1A8_9GAMM</name>
<dbReference type="RefSeq" id="WP_240285292.1">
    <property type="nucleotide sequence ID" value="NZ_CAYETX010000017.1"/>
</dbReference>
<keyword evidence="17" id="KW-1185">Reference proteome</keyword>
<dbReference type="GO" id="GO:0005886">
    <property type="term" value="C:plasma membrane"/>
    <property type="evidence" value="ECO:0007669"/>
    <property type="project" value="TreeGrafter"/>
</dbReference>
<evidence type="ECO:0000313" key="15">
    <source>
        <dbReference type="EMBL" id="MDK5172552.1"/>
    </source>
</evidence>
<evidence type="ECO:0000256" key="8">
    <source>
        <dbReference type="ARBA" id="ARBA00022989"/>
    </source>
</evidence>
<evidence type="ECO:0000256" key="4">
    <source>
        <dbReference type="ARBA" id="ARBA00022553"/>
    </source>
</evidence>
<evidence type="ECO:0000256" key="2">
    <source>
        <dbReference type="ARBA" id="ARBA00004370"/>
    </source>
</evidence>
<dbReference type="PRINTS" id="PR00344">
    <property type="entry name" value="BCTRLSENSOR"/>
</dbReference>
<evidence type="ECO:0000313" key="17">
    <source>
        <dbReference type="Proteomes" id="UP001174748"/>
    </source>
</evidence>
<dbReference type="InterPro" id="IPR003660">
    <property type="entry name" value="HAMP_dom"/>
</dbReference>
<evidence type="ECO:0000256" key="1">
    <source>
        <dbReference type="ARBA" id="ARBA00000085"/>
    </source>
</evidence>
<dbReference type="Pfam" id="PF00512">
    <property type="entry name" value="HisKA"/>
    <property type="match status" value="1"/>
</dbReference>
<dbReference type="SUPFAM" id="SSF158472">
    <property type="entry name" value="HAMP domain-like"/>
    <property type="match status" value="1"/>
</dbReference>
<protein>
    <recommendedName>
        <fullName evidence="3">histidine kinase</fullName>
        <ecNumber evidence="3">2.7.13.3</ecNumber>
    </recommendedName>
</protein>
<organism evidence="14 16">
    <name type="scientific">Serratia nevei</name>
    <dbReference type="NCBI Taxonomy" id="2703794"/>
    <lineage>
        <taxon>Bacteria</taxon>
        <taxon>Pseudomonadati</taxon>
        <taxon>Pseudomonadota</taxon>
        <taxon>Gammaproteobacteria</taxon>
        <taxon>Enterobacterales</taxon>
        <taxon>Yersiniaceae</taxon>
        <taxon>Serratia</taxon>
    </lineage>
</organism>
<feature type="domain" description="HAMP" evidence="13">
    <location>
        <begin position="105"/>
        <end position="159"/>
    </location>
</feature>
<dbReference type="PROSITE" id="PS50885">
    <property type="entry name" value="HAMP"/>
    <property type="match status" value="1"/>
</dbReference>
<evidence type="ECO:0000313" key="14">
    <source>
        <dbReference type="EMBL" id="MDK4765878.1"/>
    </source>
</evidence>
<dbReference type="GO" id="GO:0005524">
    <property type="term" value="F:ATP binding"/>
    <property type="evidence" value="ECO:0007669"/>
    <property type="project" value="UniProtKB-KW"/>
</dbReference>
<keyword evidence="7" id="KW-0418">Kinase</keyword>
<dbReference type="SMART" id="SM00388">
    <property type="entry name" value="HisKA"/>
    <property type="match status" value="1"/>
</dbReference>
<dbReference type="PANTHER" id="PTHR45436">
    <property type="entry name" value="SENSOR HISTIDINE KINASE YKOH"/>
    <property type="match status" value="1"/>
</dbReference>
<dbReference type="PROSITE" id="PS50109">
    <property type="entry name" value="HIS_KIN"/>
    <property type="match status" value="1"/>
</dbReference>
<comment type="catalytic activity">
    <reaction evidence="1">
        <text>ATP + protein L-histidine = ADP + protein N-phospho-L-histidine.</text>
        <dbReference type="EC" id="2.7.13.3"/>
    </reaction>
</comment>
<dbReference type="InterPro" id="IPR003661">
    <property type="entry name" value="HisK_dim/P_dom"/>
</dbReference>
<dbReference type="SUPFAM" id="SSF47384">
    <property type="entry name" value="Homodimeric domain of signal transducing histidine kinase"/>
    <property type="match status" value="1"/>
</dbReference>
<evidence type="ECO:0000259" key="12">
    <source>
        <dbReference type="PROSITE" id="PS50109"/>
    </source>
</evidence>
<dbReference type="EC" id="2.7.13.3" evidence="3"/>
<dbReference type="InterPro" id="IPR003594">
    <property type="entry name" value="HATPase_dom"/>
</dbReference>
<sequence length="383" mass="42546">MSANSERNLAKLDYLIFLKASVVLVTGWGIDMVHRSINSQLFLLTLKVVISTLVLISAVYSTYFMIFYDWHSPPAFSWIHDSLMTILSVLLSSVLASYLSLSFAKRLIKPLQSVAHSARKISEGQLSERVNHHHCHTIEIVRLINDFNSMAGKLEAMSDDMKKWNAAIAHELRTPVTVIQGRLQGLRDGLFANDSRQFDMLIRQTEGLSRLIDDLRVLSLSDSGQLYIYRETVHLKALLHNCVETFNNHLTTSGLKPVIEAADVVCYVDEVRLRQIFIALLSNACKYADPGLLRMRCSARRSDIIITVEDEGPGIADEECTAIFEAFFRSHTSGKKEINGSGLGLAVVNAIALAHGGQATYRHSELGGTCIEISLPNCVNATL</sequence>
<dbReference type="Proteomes" id="UP001174748">
    <property type="component" value="Unassembled WGS sequence"/>
</dbReference>
<dbReference type="Gene3D" id="6.10.340.10">
    <property type="match status" value="1"/>
</dbReference>
<dbReference type="Pfam" id="PF02518">
    <property type="entry name" value="HATPase_c"/>
    <property type="match status" value="1"/>
</dbReference>
<evidence type="ECO:0000313" key="16">
    <source>
        <dbReference type="Proteomes" id="UP001173597"/>
    </source>
</evidence>
<comment type="subcellular location">
    <subcellularLocation>
        <location evidence="2">Membrane</location>
    </subcellularLocation>
</comment>
<evidence type="ECO:0000256" key="6">
    <source>
        <dbReference type="ARBA" id="ARBA00022692"/>
    </source>
</evidence>
<dbReference type="Pfam" id="PF00672">
    <property type="entry name" value="HAMP"/>
    <property type="match status" value="1"/>
</dbReference>
<dbReference type="InterPro" id="IPR036890">
    <property type="entry name" value="HATPase_C_sf"/>
</dbReference>
<evidence type="ECO:0000256" key="10">
    <source>
        <dbReference type="ARBA" id="ARBA00023136"/>
    </source>
</evidence>
<keyword evidence="6 11" id="KW-0812">Transmembrane</keyword>
<dbReference type="InterPro" id="IPR050428">
    <property type="entry name" value="TCS_sensor_his_kinase"/>
</dbReference>
<evidence type="ECO:0000256" key="11">
    <source>
        <dbReference type="SAM" id="Phobius"/>
    </source>
</evidence>
<feature type="transmembrane region" description="Helical" evidence="11">
    <location>
        <begin position="12"/>
        <end position="30"/>
    </location>
</feature>
<dbReference type="CDD" id="cd00082">
    <property type="entry name" value="HisKA"/>
    <property type="match status" value="1"/>
</dbReference>
<dbReference type="SUPFAM" id="SSF55874">
    <property type="entry name" value="ATPase domain of HSP90 chaperone/DNA topoisomerase II/histidine kinase"/>
    <property type="match status" value="1"/>
</dbReference>
<dbReference type="Gene3D" id="1.10.287.130">
    <property type="match status" value="1"/>
</dbReference>
<reference evidence="14" key="1">
    <citation type="submission" date="2023-01" db="EMBL/GenBank/DDBJ databases">
        <title>Genomic dissection of endemic carbapenem resistance: metallo-beta-lactamase gene dissemination through clonal, plasmid and integron transfer pathways.</title>
        <authorList>
            <person name="Macesic N."/>
        </authorList>
    </citation>
    <scope>NUCLEOTIDE SEQUENCE</scope>
    <source>
        <strain evidence="15">CPO382</strain>
        <strain evidence="14">CPO573</strain>
    </source>
</reference>